<feature type="transmembrane region" description="Helical" evidence="1">
    <location>
        <begin position="180"/>
        <end position="204"/>
    </location>
</feature>
<proteinExistence type="predicted"/>
<keyword evidence="1" id="KW-0472">Membrane</keyword>
<feature type="transmembrane region" description="Helical" evidence="1">
    <location>
        <begin position="53"/>
        <end position="73"/>
    </location>
</feature>
<dbReference type="RefSeq" id="WP_068124578.1">
    <property type="nucleotide sequence ID" value="NZ_CCXJ01000764.2"/>
</dbReference>
<comment type="caution">
    <text evidence="2">The sequence shown here is derived from an EMBL/GenBank/DDBJ whole genome shotgun (WGS) entry which is preliminary data.</text>
</comment>
<feature type="transmembrane region" description="Helical" evidence="1">
    <location>
        <begin position="28"/>
        <end position="46"/>
    </location>
</feature>
<accession>A0ABT9NNS2</accession>
<evidence type="ECO:0000256" key="1">
    <source>
        <dbReference type="SAM" id="Phobius"/>
    </source>
</evidence>
<evidence type="ECO:0000313" key="3">
    <source>
        <dbReference type="Proteomes" id="UP001240447"/>
    </source>
</evidence>
<reference evidence="2 3" key="1">
    <citation type="submission" date="2023-07" db="EMBL/GenBank/DDBJ databases">
        <title>Sequencing the genomes of 1000 actinobacteria strains.</title>
        <authorList>
            <person name="Klenk H.-P."/>
        </authorList>
    </citation>
    <scope>NUCLEOTIDE SEQUENCE [LARGE SCALE GENOMIC DNA]</scope>
    <source>
        <strain evidence="2 3">GD13</strain>
    </source>
</reference>
<dbReference type="Proteomes" id="UP001240447">
    <property type="component" value="Unassembled WGS sequence"/>
</dbReference>
<keyword evidence="1" id="KW-0812">Transmembrane</keyword>
<dbReference type="EMBL" id="JAUSQM010000001">
    <property type="protein sequence ID" value="MDP9821849.1"/>
    <property type="molecule type" value="Genomic_DNA"/>
</dbReference>
<gene>
    <name evidence="2" type="ORF">J2S59_001658</name>
</gene>
<keyword evidence="1" id="KW-1133">Transmembrane helix</keyword>
<feature type="transmembrane region" description="Helical" evidence="1">
    <location>
        <begin position="85"/>
        <end position="109"/>
    </location>
</feature>
<keyword evidence="3" id="KW-1185">Reference proteome</keyword>
<name>A0ABT9NNS2_9ACTN</name>
<protein>
    <submittedName>
        <fullName evidence="2">Uncharacterized protein</fullName>
    </submittedName>
</protein>
<evidence type="ECO:0000313" key="2">
    <source>
        <dbReference type="EMBL" id="MDP9821849.1"/>
    </source>
</evidence>
<sequence length="258" mass="26004">MALGTWLLVIGLCDLLRAARDTTTGVRRGLIAALAVVLLVLAGVLVGIDGSEWIGLGAAWIVGALLWLLGSSAALTDRQDAQVAVVARVVAFLGLAVGIVVSVLGGGVIESYGAPASILEGTLLGQIGLDHLVLVLGVVAIQLSTANIAIRLVLDSVGVPASAGEKQLKGGRMLGPMERLLILGLGIAGSLTAATIVVAAKGLLRFPELQRGSAEGGASDVTEYFLIGSFASWLIALGGVGLVGLSTASGGGWAMYFD</sequence>
<organism evidence="2 3">
    <name type="scientific">Nocardioides massiliensis</name>
    <dbReference type="NCBI Taxonomy" id="1325935"/>
    <lineage>
        <taxon>Bacteria</taxon>
        <taxon>Bacillati</taxon>
        <taxon>Actinomycetota</taxon>
        <taxon>Actinomycetes</taxon>
        <taxon>Propionibacteriales</taxon>
        <taxon>Nocardioidaceae</taxon>
        <taxon>Nocardioides</taxon>
    </lineage>
</organism>
<feature type="transmembrane region" description="Helical" evidence="1">
    <location>
        <begin position="224"/>
        <end position="245"/>
    </location>
</feature>